<evidence type="ECO:0000313" key="3">
    <source>
        <dbReference type="Proteomes" id="UP000054302"/>
    </source>
</evidence>
<keyword evidence="1" id="KW-0732">Signal</keyword>
<gene>
    <name evidence="2" type="ORF">PV10_05272</name>
</gene>
<evidence type="ECO:0000313" key="2">
    <source>
        <dbReference type="EMBL" id="KIV94123.1"/>
    </source>
</evidence>
<dbReference type="VEuPathDB" id="FungiDB:PV10_05272"/>
<organism evidence="2 3">
    <name type="scientific">Exophiala mesophila</name>
    <name type="common">Black yeast-like fungus</name>
    <dbReference type="NCBI Taxonomy" id="212818"/>
    <lineage>
        <taxon>Eukaryota</taxon>
        <taxon>Fungi</taxon>
        <taxon>Dikarya</taxon>
        <taxon>Ascomycota</taxon>
        <taxon>Pezizomycotina</taxon>
        <taxon>Eurotiomycetes</taxon>
        <taxon>Chaetothyriomycetidae</taxon>
        <taxon>Chaetothyriales</taxon>
        <taxon>Herpotrichiellaceae</taxon>
        <taxon>Exophiala</taxon>
    </lineage>
</organism>
<feature type="signal peptide" evidence="1">
    <location>
        <begin position="1"/>
        <end position="19"/>
    </location>
</feature>
<sequence>MKIVATLSFLALGLIGASAATPSLRFAKRNSPNGCADGVPSQAAIAGAINQWNSDVTTVNDFLDVATSLQGLHLQLQLVVALRAANDEPDQLQILACASDVSPSTVAQAAADDLFTGFGPNVLTPLSNILNDPSSITQNLQLINQFRCCDVLPDLDTLWSFTAEDDGVANQVPMSAPRPTACASIYC</sequence>
<evidence type="ECO:0000256" key="1">
    <source>
        <dbReference type="SAM" id="SignalP"/>
    </source>
</evidence>
<dbReference type="Proteomes" id="UP000054302">
    <property type="component" value="Unassembled WGS sequence"/>
</dbReference>
<reference evidence="2 3" key="1">
    <citation type="submission" date="2015-01" db="EMBL/GenBank/DDBJ databases">
        <title>The Genome Sequence of Exophiala mesophila CBS40295.</title>
        <authorList>
            <consortium name="The Broad Institute Genomics Platform"/>
            <person name="Cuomo C."/>
            <person name="de Hoog S."/>
            <person name="Gorbushina A."/>
            <person name="Stielow B."/>
            <person name="Teixiera M."/>
            <person name="Abouelleil A."/>
            <person name="Chapman S.B."/>
            <person name="Priest M."/>
            <person name="Young S.K."/>
            <person name="Wortman J."/>
            <person name="Nusbaum C."/>
            <person name="Birren B."/>
        </authorList>
    </citation>
    <scope>NUCLEOTIDE SEQUENCE [LARGE SCALE GENOMIC DNA]</scope>
    <source>
        <strain evidence="2 3">CBS 40295</strain>
    </source>
</reference>
<name>A0A0D2A548_EXOME</name>
<feature type="chain" id="PRO_5002238086" evidence="1">
    <location>
        <begin position="20"/>
        <end position="187"/>
    </location>
</feature>
<dbReference type="OrthoDB" id="2117996at2759"/>
<protein>
    <submittedName>
        <fullName evidence="2">Uncharacterized protein</fullName>
    </submittedName>
</protein>
<dbReference type="OMA" id="ACASIYC"/>
<dbReference type="HOGENOM" id="CLU_1414987_0_0_1"/>
<keyword evidence="3" id="KW-1185">Reference proteome</keyword>
<dbReference type="RefSeq" id="XP_016225697.1">
    <property type="nucleotide sequence ID" value="XM_016369909.1"/>
</dbReference>
<dbReference type="AlphaFoldDB" id="A0A0D2A548"/>
<dbReference type="GeneID" id="27323117"/>
<accession>A0A0D2A548</accession>
<proteinExistence type="predicted"/>
<dbReference type="EMBL" id="KN847522">
    <property type="protein sequence ID" value="KIV94123.1"/>
    <property type="molecule type" value="Genomic_DNA"/>
</dbReference>